<reference evidence="2" key="1">
    <citation type="submission" date="2020-08" db="EMBL/GenBank/DDBJ databases">
        <title>Multicomponent nature underlies the extraordinary mechanical properties of spider dragline silk.</title>
        <authorList>
            <person name="Kono N."/>
            <person name="Nakamura H."/>
            <person name="Mori M."/>
            <person name="Yoshida Y."/>
            <person name="Ohtoshi R."/>
            <person name="Malay A.D."/>
            <person name="Moran D.A.P."/>
            <person name="Tomita M."/>
            <person name="Numata K."/>
            <person name="Arakawa K."/>
        </authorList>
    </citation>
    <scope>NUCLEOTIDE SEQUENCE</scope>
</reference>
<feature type="compositionally biased region" description="Acidic residues" evidence="1">
    <location>
        <begin position="55"/>
        <end position="67"/>
    </location>
</feature>
<organism evidence="2 3">
    <name type="scientific">Nephila pilipes</name>
    <name type="common">Giant wood spider</name>
    <name type="synonym">Nephila maculata</name>
    <dbReference type="NCBI Taxonomy" id="299642"/>
    <lineage>
        <taxon>Eukaryota</taxon>
        <taxon>Metazoa</taxon>
        <taxon>Ecdysozoa</taxon>
        <taxon>Arthropoda</taxon>
        <taxon>Chelicerata</taxon>
        <taxon>Arachnida</taxon>
        <taxon>Araneae</taxon>
        <taxon>Araneomorphae</taxon>
        <taxon>Entelegynae</taxon>
        <taxon>Araneoidea</taxon>
        <taxon>Nephilidae</taxon>
        <taxon>Nephila</taxon>
    </lineage>
</organism>
<dbReference type="EMBL" id="BMAW01071217">
    <property type="protein sequence ID" value="GFT77028.1"/>
    <property type="molecule type" value="Genomic_DNA"/>
</dbReference>
<proteinExistence type="predicted"/>
<evidence type="ECO:0000313" key="2">
    <source>
        <dbReference type="EMBL" id="GFT77028.1"/>
    </source>
</evidence>
<gene>
    <name evidence="2" type="ORF">NPIL_698751</name>
</gene>
<sequence>MPSPNDVLFLSWIQCPRPIIVYYPSISKYKILVNISADGIKKKNSRHRRERESLAQEEVDASGPEWEDPSSLQGHFLLSGPSQNLHNAYGWCFQSILNLPRCRKRHGDATP</sequence>
<protein>
    <submittedName>
        <fullName evidence="2">Uncharacterized protein</fullName>
    </submittedName>
</protein>
<dbReference type="AlphaFoldDB" id="A0A8X6U4B2"/>
<evidence type="ECO:0000313" key="3">
    <source>
        <dbReference type="Proteomes" id="UP000887013"/>
    </source>
</evidence>
<feature type="region of interest" description="Disordered" evidence="1">
    <location>
        <begin position="42"/>
        <end position="67"/>
    </location>
</feature>
<keyword evidence="3" id="KW-1185">Reference proteome</keyword>
<dbReference type="Proteomes" id="UP000887013">
    <property type="component" value="Unassembled WGS sequence"/>
</dbReference>
<name>A0A8X6U4B2_NEPPI</name>
<evidence type="ECO:0000256" key="1">
    <source>
        <dbReference type="SAM" id="MobiDB-lite"/>
    </source>
</evidence>
<comment type="caution">
    <text evidence="2">The sequence shown here is derived from an EMBL/GenBank/DDBJ whole genome shotgun (WGS) entry which is preliminary data.</text>
</comment>
<accession>A0A8X6U4B2</accession>